<dbReference type="PANTHER" id="PTHR21666">
    <property type="entry name" value="PEPTIDASE-RELATED"/>
    <property type="match status" value="1"/>
</dbReference>
<dbReference type="EMBL" id="LGUF01000007">
    <property type="protein sequence ID" value="KON86243.1"/>
    <property type="molecule type" value="Genomic_DNA"/>
</dbReference>
<dbReference type="SUPFAM" id="SSF51261">
    <property type="entry name" value="Duplicated hybrid motif"/>
    <property type="match status" value="1"/>
</dbReference>
<dbReference type="AlphaFoldDB" id="A0A0M0G8Z6"/>
<dbReference type="PATRIC" id="fig|1459.3.peg.1043"/>
<dbReference type="InterPro" id="IPR011055">
    <property type="entry name" value="Dup_hybrid_motif"/>
</dbReference>
<evidence type="ECO:0000313" key="3">
    <source>
        <dbReference type="Proteomes" id="UP000037109"/>
    </source>
</evidence>
<keyword evidence="3" id="KW-1185">Reference proteome</keyword>
<dbReference type="InterPro" id="IPR050570">
    <property type="entry name" value="Cell_wall_metabolism_enzyme"/>
</dbReference>
<comment type="caution">
    <text evidence="2">The sequence shown here is derived from an EMBL/GenBank/DDBJ whole genome shotgun (WGS) entry which is preliminary data.</text>
</comment>
<dbReference type="Gene3D" id="2.70.70.10">
    <property type="entry name" value="Glucose Permease (Domain IIA)"/>
    <property type="match status" value="1"/>
</dbReference>
<gene>
    <name evidence="2" type="ORF">AF332_04990</name>
</gene>
<reference evidence="3" key="1">
    <citation type="submission" date="2015-07" db="EMBL/GenBank/DDBJ databases">
        <title>Fjat-10036 dsm4.</title>
        <authorList>
            <person name="Liu B."/>
            <person name="Wang J."/>
            <person name="Zhu Y."/>
            <person name="Liu G."/>
            <person name="Chen Q."/>
            <person name="Chen Z."/>
            <person name="Lan J."/>
            <person name="Che J."/>
            <person name="Ge C."/>
            <person name="Shi H."/>
            <person name="Pan Z."/>
            <person name="Liu X."/>
        </authorList>
    </citation>
    <scope>NUCLEOTIDE SEQUENCE [LARGE SCALE GENOMIC DNA]</scope>
    <source>
        <strain evidence="3">DSM 4</strain>
    </source>
</reference>
<evidence type="ECO:0000259" key="1">
    <source>
        <dbReference type="Pfam" id="PF01551"/>
    </source>
</evidence>
<dbReference type="RefSeq" id="WP_053433599.1">
    <property type="nucleotide sequence ID" value="NZ_LGUF01000007.1"/>
</dbReference>
<dbReference type="InterPro" id="IPR007253">
    <property type="entry name" value="Cell_wall-bd_2"/>
</dbReference>
<evidence type="ECO:0000313" key="2">
    <source>
        <dbReference type="EMBL" id="KON86243.1"/>
    </source>
</evidence>
<dbReference type="InterPro" id="IPR016047">
    <property type="entry name" value="M23ase_b-sheet_dom"/>
</dbReference>
<dbReference type="GO" id="GO:0004222">
    <property type="term" value="F:metalloendopeptidase activity"/>
    <property type="evidence" value="ECO:0007669"/>
    <property type="project" value="TreeGrafter"/>
</dbReference>
<organism evidence="2 3">
    <name type="scientific">Sporosarcina globispora</name>
    <name type="common">Bacillus globisporus</name>
    <dbReference type="NCBI Taxonomy" id="1459"/>
    <lineage>
        <taxon>Bacteria</taxon>
        <taxon>Bacillati</taxon>
        <taxon>Bacillota</taxon>
        <taxon>Bacilli</taxon>
        <taxon>Bacillales</taxon>
        <taxon>Caryophanaceae</taxon>
        <taxon>Sporosarcina</taxon>
    </lineage>
</organism>
<dbReference type="Pfam" id="PF01551">
    <property type="entry name" value="Peptidase_M23"/>
    <property type="match status" value="1"/>
</dbReference>
<dbReference type="Proteomes" id="UP000037109">
    <property type="component" value="Unassembled WGS sequence"/>
</dbReference>
<dbReference type="PANTHER" id="PTHR21666:SF270">
    <property type="entry name" value="MUREIN HYDROLASE ACTIVATOR ENVC"/>
    <property type="match status" value="1"/>
</dbReference>
<sequence length="472" mass="50312">MKRISQFLILLLSVFAIIWNIDVPEAKANSNFERISGDNRIHTAIKISQRGWPKGLVSQERAVILARADNPADALAAASLVGVKDAPILLTYPNKIDTATLNELSRLKAAKVYILGGTGAISAGVENAIRNKGIATQRVKGSTRYDTAAAINSITGASSTKAILVNGDTIVDALPASSYSAINKIPIYLAKKDSLPKALPPAIKEVIIFGGTGVVSENLKKSLAAKGIKVQRVSGENRYSTSVEAANLNNNTENVIFVRGTSTNQTYPEYPDAVASSGLAKKLNTNIVLVHPTSVQDPVYDYVNQIDPKVYVLGGTGAVTDKVLTGYGLLAANSCPPFNWPADGTLTSGFGPRWGSFHYGIDIAKKGDVPVKAAYDGTVSYAGYMNGYGNTIMIRHRGDTQETLYAHLRSISVKKGQLVKTGQQIGWMGSTGQVTGQHLHFETHLGLWNGSKSNAVDPIKLLPNSSTPASCF</sequence>
<dbReference type="CDD" id="cd12797">
    <property type="entry name" value="M23_peptidase"/>
    <property type="match status" value="1"/>
</dbReference>
<dbReference type="Gene3D" id="3.40.50.12090">
    <property type="match status" value="2"/>
</dbReference>
<dbReference type="OrthoDB" id="9805070at2"/>
<name>A0A0M0G8Z6_SPOGL</name>
<dbReference type="STRING" id="1459.AF332_04990"/>
<protein>
    <recommendedName>
        <fullName evidence="1">M23ase beta-sheet core domain-containing protein</fullName>
    </recommendedName>
</protein>
<dbReference type="Pfam" id="PF04122">
    <property type="entry name" value="CW_binding_2"/>
    <property type="match status" value="3"/>
</dbReference>
<feature type="domain" description="M23ase beta-sheet core" evidence="1">
    <location>
        <begin position="357"/>
        <end position="452"/>
    </location>
</feature>
<accession>A0A0M0G8Z6</accession>
<proteinExistence type="predicted"/>